<dbReference type="SUPFAM" id="SSF52540">
    <property type="entry name" value="P-loop containing nucleoside triphosphate hydrolases"/>
    <property type="match status" value="2"/>
</dbReference>
<keyword evidence="7 11" id="KW-0067">ATP-binding</keyword>
<dbReference type="InterPro" id="IPR017871">
    <property type="entry name" value="ABC_transporter-like_CS"/>
</dbReference>
<evidence type="ECO:0000313" key="11">
    <source>
        <dbReference type="EMBL" id="MBC8535767.1"/>
    </source>
</evidence>
<evidence type="ECO:0000313" key="12">
    <source>
        <dbReference type="Proteomes" id="UP000620366"/>
    </source>
</evidence>
<keyword evidence="12" id="KW-1185">Reference proteome</keyword>
<keyword evidence="4" id="KW-0762">Sugar transport</keyword>
<dbReference type="Proteomes" id="UP000620366">
    <property type="component" value="Unassembled WGS sequence"/>
</dbReference>
<dbReference type="RefSeq" id="WP_249299511.1">
    <property type="nucleotide sequence ID" value="NZ_JACRSP010000002.1"/>
</dbReference>
<keyword evidence="6" id="KW-0547">Nucleotide-binding</keyword>
<dbReference type="InterPro" id="IPR050107">
    <property type="entry name" value="ABC_carbohydrate_import_ATPase"/>
</dbReference>
<gene>
    <name evidence="11" type="ORF">H8695_03560</name>
</gene>
<comment type="subcellular location">
    <subcellularLocation>
        <location evidence="1">Cell membrane</location>
        <topology evidence="1">Peripheral membrane protein</topology>
    </subcellularLocation>
</comment>
<keyword evidence="5" id="KW-0677">Repeat</keyword>
<organism evidence="11 12">
    <name type="scientific">Feifania hominis</name>
    <dbReference type="NCBI Taxonomy" id="2763660"/>
    <lineage>
        <taxon>Bacteria</taxon>
        <taxon>Bacillati</taxon>
        <taxon>Bacillota</taxon>
        <taxon>Clostridia</taxon>
        <taxon>Eubacteriales</taxon>
        <taxon>Feifaniaceae</taxon>
        <taxon>Feifania</taxon>
    </lineage>
</organism>
<dbReference type="PANTHER" id="PTHR43790">
    <property type="entry name" value="CARBOHYDRATE TRANSPORT ATP-BINDING PROTEIN MG119-RELATED"/>
    <property type="match status" value="1"/>
</dbReference>
<evidence type="ECO:0000256" key="8">
    <source>
        <dbReference type="ARBA" id="ARBA00022967"/>
    </source>
</evidence>
<dbReference type="FunFam" id="3.40.50.300:FF:000127">
    <property type="entry name" value="Ribose import ATP-binding protein RbsA"/>
    <property type="match status" value="1"/>
</dbReference>
<dbReference type="Gene3D" id="3.40.50.300">
    <property type="entry name" value="P-loop containing nucleotide triphosphate hydrolases"/>
    <property type="match status" value="2"/>
</dbReference>
<dbReference type="PROSITE" id="PS50893">
    <property type="entry name" value="ABC_TRANSPORTER_2"/>
    <property type="match status" value="2"/>
</dbReference>
<keyword evidence="9" id="KW-0472">Membrane</keyword>
<dbReference type="InterPro" id="IPR027417">
    <property type="entry name" value="P-loop_NTPase"/>
</dbReference>
<name>A0A926DDD2_9FIRM</name>
<feature type="domain" description="ABC transporter" evidence="10">
    <location>
        <begin position="252"/>
        <end position="496"/>
    </location>
</feature>
<dbReference type="PANTHER" id="PTHR43790:SF1">
    <property type="entry name" value="XYLOSE IMPORT ATP-BINDING PROTEIN XYLG"/>
    <property type="match status" value="1"/>
</dbReference>
<evidence type="ECO:0000256" key="9">
    <source>
        <dbReference type="ARBA" id="ARBA00023136"/>
    </source>
</evidence>
<dbReference type="InterPro" id="IPR003439">
    <property type="entry name" value="ABC_transporter-like_ATP-bd"/>
</dbReference>
<protein>
    <submittedName>
        <fullName evidence="11">Sugar ABC transporter ATP-binding protein</fullName>
    </submittedName>
</protein>
<evidence type="ECO:0000256" key="4">
    <source>
        <dbReference type="ARBA" id="ARBA00022597"/>
    </source>
</evidence>
<feature type="domain" description="ABC transporter" evidence="10">
    <location>
        <begin position="6"/>
        <end position="242"/>
    </location>
</feature>
<dbReference type="GO" id="GO:0016887">
    <property type="term" value="F:ATP hydrolysis activity"/>
    <property type="evidence" value="ECO:0007669"/>
    <property type="project" value="InterPro"/>
</dbReference>
<comment type="caution">
    <text evidence="11">The sequence shown here is derived from an EMBL/GenBank/DDBJ whole genome shotgun (WGS) entry which is preliminary data.</text>
</comment>
<proteinExistence type="predicted"/>
<reference evidence="11" key="1">
    <citation type="submission" date="2020-08" db="EMBL/GenBank/DDBJ databases">
        <title>Genome public.</title>
        <authorList>
            <person name="Liu C."/>
            <person name="Sun Q."/>
        </authorList>
    </citation>
    <scope>NUCLEOTIDE SEQUENCE</scope>
    <source>
        <strain evidence="11">BX7</strain>
    </source>
</reference>
<dbReference type="PROSITE" id="PS00211">
    <property type="entry name" value="ABC_TRANSPORTER_1"/>
    <property type="match status" value="1"/>
</dbReference>
<evidence type="ECO:0000256" key="2">
    <source>
        <dbReference type="ARBA" id="ARBA00022448"/>
    </source>
</evidence>
<dbReference type="SMART" id="SM00382">
    <property type="entry name" value="AAA"/>
    <property type="match status" value="2"/>
</dbReference>
<evidence type="ECO:0000256" key="1">
    <source>
        <dbReference type="ARBA" id="ARBA00004202"/>
    </source>
</evidence>
<keyword evidence="3" id="KW-1003">Cell membrane</keyword>
<evidence type="ECO:0000256" key="7">
    <source>
        <dbReference type="ARBA" id="ARBA00022840"/>
    </source>
</evidence>
<sequence length="496" mass="54351">MSEYLVEMRGISKAFQGVQALKNCDFSLKPGEACCLCGENGSGKSTLIKVLTGVYTADEGTITINGETFTELSPMQAIDKGIQVIFQDFALFPNLTVAENITLNNSIRAKKKFVNWKQIYKDAQAVIDNLNVQLDLKEIVENLPVAQKQLVAICRALAQDAKVVIMDEPTTALTQKEVESLYKIIEDLKKRGIALIFVSHKLDEVFEVSEKICIIRDGQNVCEGPVSEFDKSKVTYYMTGREIESHSFEGEAKNDTPILSVRNLTRPGKFEDVSFDLYDGEILGITGLLGSGRTEVAKAIFGVAPAKSGEIYLDGKLAHIKKPSDGIKNRIAYVPEDRLTEGLFLRTEIGTNIIAAIISQLKKHKIFIDGKKKDKIIDDGIKNLSIKLGSPDNPVSSLSGGNQQKVLMAKWLATNPRYLLLNGPTVGVDVGAKSDIHEIIRNLGRAGIGVIVISDDLPEILQTTSRIIIMNQGRVVTSVKTADVTEKDLQALLVKA</sequence>
<keyword evidence="2" id="KW-0813">Transport</keyword>
<evidence type="ECO:0000256" key="5">
    <source>
        <dbReference type="ARBA" id="ARBA00022737"/>
    </source>
</evidence>
<keyword evidence="8" id="KW-1278">Translocase</keyword>
<dbReference type="CDD" id="cd03216">
    <property type="entry name" value="ABC_Carb_Monos_I"/>
    <property type="match status" value="1"/>
</dbReference>
<dbReference type="AlphaFoldDB" id="A0A926DDD2"/>
<evidence type="ECO:0000256" key="6">
    <source>
        <dbReference type="ARBA" id="ARBA00022741"/>
    </source>
</evidence>
<dbReference type="GO" id="GO:0005886">
    <property type="term" value="C:plasma membrane"/>
    <property type="evidence" value="ECO:0007669"/>
    <property type="project" value="UniProtKB-SubCell"/>
</dbReference>
<dbReference type="InterPro" id="IPR003593">
    <property type="entry name" value="AAA+_ATPase"/>
</dbReference>
<evidence type="ECO:0000256" key="3">
    <source>
        <dbReference type="ARBA" id="ARBA00022475"/>
    </source>
</evidence>
<evidence type="ECO:0000259" key="10">
    <source>
        <dbReference type="PROSITE" id="PS50893"/>
    </source>
</evidence>
<dbReference type="GO" id="GO:0005524">
    <property type="term" value="F:ATP binding"/>
    <property type="evidence" value="ECO:0007669"/>
    <property type="project" value="UniProtKB-KW"/>
</dbReference>
<dbReference type="Pfam" id="PF00005">
    <property type="entry name" value="ABC_tran"/>
    <property type="match status" value="2"/>
</dbReference>
<dbReference type="CDD" id="cd03215">
    <property type="entry name" value="ABC_Carb_Monos_II"/>
    <property type="match status" value="1"/>
</dbReference>
<accession>A0A926DDD2</accession>
<dbReference type="EMBL" id="JACRSP010000002">
    <property type="protein sequence ID" value="MBC8535767.1"/>
    <property type="molecule type" value="Genomic_DNA"/>
</dbReference>